<evidence type="ECO:0000256" key="2">
    <source>
        <dbReference type="SAM" id="Phobius"/>
    </source>
</evidence>
<protein>
    <submittedName>
        <fullName evidence="3">DUF4190 domain-containing protein</fullName>
    </submittedName>
</protein>
<evidence type="ECO:0000256" key="1">
    <source>
        <dbReference type="SAM" id="MobiDB-lite"/>
    </source>
</evidence>
<dbReference type="EMBL" id="JAGQLL010000040">
    <property type="protein sequence ID" value="MCA9380213.1"/>
    <property type="molecule type" value="Genomic_DNA"/>
</dbReference>
<proteinExistence type="predicted"/>
<organism evidence="3 4">
    <name type="scientific">Candidatus Dojkabacteria bacterium</name>
    <dbReference type="NCBI Taxonomy" id="2099670"/>
    <lineage>
        <taxon>Bacteria</taxon>
        <taxon>Candidatus Dojkabacteria</taxon>
    </lineage>
</organism>
<keyword evidence="2" id="KW-1133">Transmembrane helix</keyword>
<reference evidence="3" key="2">
    <citation type="journal article" date="2021" name="Microbiome">
        <title>Successional dynamics and alternative stable states in a saline activated sludge microbial community over 9 years.</title>
        <authorList>
            <person name="Wang Y."/>
            <person name="Ye J."/>
            <person name="Ju F."/>
            <person name="Liu L."/>
            <person name="Boyd J.A."/>
            <person name="Deng Y."/>
            <person name="Parks D.H."/>
            <person name="Jiang X."/>
            <person name="Yin X."/>
            <person name="Woodcroft B.J."/>
            <person name="Tyson G.W."/>
            <person name="Hugenholtz P."/>
            <person name="Polz M.F."/>
            <person name="Zhang T."/>
        </authorList>
    </citation>
    <scope>NUCLEOTIDE SEQUENCE</scope>
    <source>
        <strain evidence="3">HKST-UBA15</strain>
    </source>
</reference>
<gene>
    <name evidence="3" type="ORF">KC675_03475</name>
</gene>
<name>A0A955IBH3_9BACT</name>
<feature type="transmembrane region" description="Helical" evidence="2">
    <location>
        <begin position="83"/>
        <end position="107"/>
    </location>
</feature>
<comment type="caution">
    <text evidence="3">The sequence shown here is derived from an EMBL/GenBank/DDBJ whole genome shotgun (WGS) entry which is preliminary data.</text>
</comment>
<reference evidence="3" key="1">
    <citation type="submission" date="2020-04" db="EMBL/GenBank/DDBJ databases">
        <authorList>
            <person name="Zhang T."/>
        </authorList>
    </citation>
    <scope>NUCLEOTIDE SEQUENCE</scope>
    <source>
        <strain evidence="3">HKST-UBA15</strain>
    </source>
</reference>
<keyword evidence="2" id="KW-0472">Membrane</keyword>
<keyword evidence="2" id="KW-0812">Transmembrane</keyword>
<accession>A0A955IBH3</accession>
<feature type="region of interest" description="Disordered" evidence="1">
    <location>
        <begin position="1"/>
        <end position="30"/>
    </location>
</feature>
<feature type="transmembrane region" description="Helical" evidence="2">
    <location>
        <begin position="38"/>
        <end position="71"/>
    </location>
</feature>
<sequence length="113" mass="12095">MQNPNLTQNPVPGPNQPQQPAKTEPQVVSNQPGPFDNYALASFLLGTLSIILSLVVYPGLVFAIISIVFGLRGKQSTAKSKLAKIGIVLGVLGLIFSVFWGVMNLYLTVVSEL</sequence>
<evidence type="ECO:0000313" key="4">
    <source>
        <dbReference type="Proteomes" id="UP000745577"/>
    </source>
</evidence>
<dbReference type="Proteomes" id="UP000745577">
    <property type="component" value="Unassembled WGS sequence"/>
</dbReference>
<dbReference type="AlphaFoldDB" id="A0A955IBH3"/>
<evidence type="ECO:0000313" key="3">
    <source>
        <dbReference type="EMBL" id="MCA9380213.1"/>
    </source>
</evidence>